<evidence type="ECO:0000313" key="8">
    <source>
        <dbReference type="Proteomes" id="UP001428341"/>
    </source>
</evidence>
<name>A0AAP0LR50_9ROSI</name>
<dbReference type="PANTHER" id="PTHR31490:SF2">
    <property type="entry name" value="GLYCOSYL HYDROLASE FAMILY 10 PROTEIN"/>
    <property type="match status" value="1"/>
</dbReference>
<evidence type="ECO:0000259" key="6">
    <source>
        <dbReference type="PROSITE" id="PS51760"/>
    </source>
</evidence>
<dbReference type="InterPro" id="IPR008979">
    <property type="entry name" value="Galactose-bd-like_sf"/>
</dbReference>
<comment type="caution">
    <text evidence="7">The sequence shown here is derived from an EMBL/GenBank/DDBJ whole genome shotgun (WGS) entry which is preliminary data.</text>
</comment>
<dbReference type="InterPro" id="IPR003305">
    <property type="entry name" value="CenC_carb-bd"/>
</dbReference>
<dbReference type="Proteomes" id="UP001428341">
    <property type="component" value="Unassembled WGS sequence"/>
</dbReference>
<gene>
    <name evidence="7" type="ORF">WN944_028643</name>
</gene>
<dbReference type="InterPro" id="IPR017853">
    <property type="entry name" value="GH"/>
</dbReference>
<feature type="domain" description="GH10" evidence="6">
    <location>
        <begin position="404"/>
        <end position="695"/>
    </location>
</feature>
<sequence>MFQKKHELKDSSLKKSSLTSTPAKYLHKLREIQSYTGKEVKLAIGLESHFGVPNLPYIRASLDTLAAAGLPIWLTEVDVKKAHKQAEYLELILNEGHGHPNVNGMIIWSAWRRNDGCYAMCLTDDTFKNLPSGGVVNKLLHERNIRKLVGTTDANGFFEASLSHGNYKVKINHPATIMDSSLSHSFEVTPNDLSGRAAMLISSRFEAAALSYDYAASIECLEKPHKPQYGGGIIKNPELSHGLKGWSAFGNAKIEQRESGGNKFLVAHSRSQPYDSISQKVYLEKNKFYTLSAWIQVSEGAAPVTAVFKTITGFKHAGAAVAESKCWSMLKGGLSPDASGFAELYFESKNTSVDIWVDSISLQPFTQEEWRSQQHQSIEKNHKTNVRIQAVDKQGKPLQNANISIEQKQLRFPFGCAINKNILTNTAYQNWFTSRFKVTTFEDEMKWYSTEASPGREDYSTSDAMLQFAKNHNIAVRGHNIFWEDPRYQPGWVNSLSPSDLSKAADKRINSITSRYKGQVIAWDVVNENLHFSFFESKLGQDASGVFFNRVHSLDGATTLFMNDYNTIEDSRDGKATPATYLQKLRQISQFPGNQNLRIGIGLESHFSTPNIPYMRASIDTLGATGLPIWLTEVDVQSSPNQAQYLEQILREAHAHPKVQGIVVWAAWKPSGCYRMCLTDNNFKNLATGDVVDKLLHEWGSKRLEGKTDADGFFDTTLFHGDYEVKITRQAANTIFSMAQSFKIPSPTFVLSAVAHITGVESPCFLLLDLRSQKQVRDAGGFAGVKPSDA</sequence>
<dbReference type="Pfam" id="PF02018">
    <property type="entry name" value="CBM_4_9"/>
    <property type="match status" value="1"/>
</dbReference>
<proteinExistence type="inferred from homology"/>
<comment type="similarity">
    <text evidence="1">Belongs to the glycosyl hydrolase 10 (cellulase F) family.</text>
</comment>
<dbReference type="InterPro" id="IPR001000">
    <property type="entry name" value="GH10_dom"/>
</dbReference>
<evidence type="ECO:0000256" key="4">
    <source>
        <dbReference type="ARBA" id="ARBA00023277"/>
    </source>
</evidence>
<dbReference type="SUPFAM" id="SSF51445">
    <property type="entry name" value="(Trans)glycosidases"/>
    <property type="match status" value="2"/>
</dbReference>
<evidence type="ECO:0000256" key="5">
    <source>
        <dbReference type="ARBA" id="ARBA00023326"/>
    </source>
</evidence>
<protein>
    <recommendedName>
        <fullName evidence="6">GH10 domain-containing protein</fullName>
    </recommendedName>
</protein>
<evidence type="ECO:0000256" key="3">
    <source>
        <dbReference type="ARBA" id="ARBA00022801"/>
    </source>
</evidence>
<reference evidence="7 8" key="1">
    <citation type="submission" date="2024-05" db="EMBL/GenBank/DDBJ databases">
        <title>Haplotype-resolved chromosome-level genome assembly of Huyou (Citrus changshanensis).</title>
        <authorList>
            <person name="Miao C."/>
            <person name="Chen W."/>
            <person name="Wu Y."/>
            <person name="Wang L."/>
            <person name="Zhao S."/>
            <person name="Grierson D."/>
            <person name="Xu C."/>
            <person name="Chen K."/>
        </authorList>
    </citation>
    <scope>NUCLEOTIDE SEQUENCE [LARGE SCALE GENOMIC DNA]</scope>
    <source>
        <strain evidence="7">01-14</strain>
        <tissue evidence="7">Leaf</tissue>
    </source>
</reference>
<dbReference type="GO" id="GO:0031176">
    <property type="term" value="F:endo-1,4-beta-xylanase activity"/>
    <property type="evidence" value="ECO:0007669"/>
    <property type="project" value="UniProtKB-ARBA"/>
</dbReference>
<dbReference type="GO" id="GO:0000272">
    <property type="term" value="P:polysaccharide catabolic process"/>
    <property type="evidence" value="ECO:0007669"/>
    <property type="project" value="UniProtKB-KW"/>
</dbReference>
<dbReference type="PANTHER" id="PTHR31490">
    <property type="entry name" value="GLYCOSYL HYDROLASE"/>
    <property type="match status" value="1"/>
</dbReference>
<keyword evidence="4" id="KW-0119">Carbohydrate metabolism</keyword>
<dbReference type="AlphaFoldDB" id="A0AAP0LR50"/>
<evidence type="ECO:0000313" key="7">
    <source>
        <dbReference type="EMBL" id="KAK9176624.1"/>
    </source>
</evidence>
<dbReference type="Pfam" id="PF00331">
    <property type="entry name" value="Glyco_hydro_10"/>
    <property type="match status" value="1"/>
</dbReference>
<accession>A0AAP0LR50</accession>
<evidence type="ECO:0000256" key="2">
    <source>
        <dbReference type="ARBA" id="ARBA00022737"/>
    </source>
</evidence>
<organism evidence="7 8">
    <name type="scientific">Citrus x changshan-huyou</name>
    <dbReference type="NCBI Taxonomy" id="2935761"/>
    <lineage>
        <taxon>Eukaryota</taxon>
        <taxon>Viridiplantae</taxon>
        <taxon>Streptophyta</taxon>
        <taxon>Embryophyta</taxon>
        <taxon>Tracheophyta</taxon>
        <taxon>Spermatophyta</taxon>
        <taxon>Magnoliopsida</taxon>
        <taxon>eudicotyledons</taxon>
        <taxon>Gunneridae</taxon>
        <taxon>Pentapetalae</taxon>
        <taxon>rosids</taxon>
        <taxon>malvids</taxon>
        <taxon>Sapindales</taxon>
        <taxon>Rutaceae</taxon>
        <taxon>Aurantioideae</taxon>
        <taxon>Citrus</taxon>
    </lineage>
</organism>
<keyword evidence="2" id="KW-0677">Repeat</keyword>
<dbReference type="EMBL" id="JBCGBO010000025">
    <property type="protein sequence ID" value="KAK9176624.1"/>
    <property type="molecule type" value="Genomic_DNA"/>
</dbReference>
<evidence type="ECO:0000256" key="1">
    <source>
        <dbReference type="ARBA" id="ARBA00007495"/>
    </source>
</evidence>
<dbReference type="Gene3D" id="2.60.120.260">
    <property type="entry name" value="Galactose-binding domain-like"/>
    <property type="match status" value="1"/>
</dbReference>
<dbReference type="SMART" id="SM00633">
    <property type="entry name" value="Glyco_10"/>
    <property type="match status" value="1"/>
</dbReference>
<keyword evidence="5" id="KW-0624">Polysaccharide degradation</keyword>
<dbReference type="InterPro" id="IPR044846">
    <property type="entry name" value="GH10"/>
</dbReference>
<dbReference type="SUPFAM" id="SSF49785">
    <property type="entry name" value="Galactose-binding domain-like"/>
    <property type="match status" value="1"/>
</dbReference>
<dbReference type="Gene3D" id="3.20.20.80">
    <property type="entry name" value="Glycosidases"/>
    <property type="match status" value="2"/>
</dbReference>
<keyword evidence="8" id="KW-1185">Reference proteome</keyword>
<dbReference type="PROSITE" id="PS51760">
    <property type="entry name" value="GH10_2"/>
    <property type="match status" value="1"/>
</dbReference>
<keyword evidence="3" id="KW-0378">Hydrolase</keyword>